<proteinExistence type="predicted"/>
<dbReference type="Proteomes" id="UP000276133">
    <property type="component" value="Unassembled WGS sequence"/>
</dbReference>
<dbReference type="EMBL" id="REGN01003740">
    <property type="protein sequence ID" value="RNA21068.1"/>
    <property type="molecule type" value="Genomic_DNA"/>
</dbReference>
<evidence type="ECO:0000313" key="1">
    <source>
        <dbReference type="EMBL" id="RNA21068.1"/>
    </source>
</evidence>
<reference evidence="1 2" key="1">
    <citation type="journal article" date="2018" name="Sci. Rep.">
        <title>Genomic signatures of local adaptation to the degree of environmental predictability in rotifers.</title>
        <authorList>
            <person name="Franch-Gras L."/>
            <person name="Hahn C."/>
            <person name="Garcia-Roger E.M."/>
            <person name="Carmona M.J."/>
            <person name="Serra M."/>
            <person name="Gomez A."/>
        </authorList>
    </citation>
    <scope>NUCLEOTIDE SEQUENCE [LARGE SCALE GENOMIC DNA]</scope>
    <source>
        <strain evidence="1">HYR1</strain>
    </source>
</reference>
<name>A0A3M7RCT7_BRAPC</name>
<protein>
    <submittedName>
        <fullName evidence="1">Uncharacterized protein</fullName>
    </submittedName>
</protein>
<sequence length="122" mass="14295">AHLLKNLGHQDKLIQIKTKEINYHKNKLIKFIDQAHLCKIVLTCVKLKFCISHNLKNKYGTLVKNLAHQAKFEIPRSTMGFPKKDLKKEIPIKINLSLIAFFDQDHYFDPQCIKFLFLSSFI</sequence>
<keyword evidence="2" id="KW-1185">Reference proteome</keyword>
<dbReference type="AlphaFoldDB" id="A0A3M7RCT7"/>
<gene>
    <name evidence="1" type="ORF">BpHYR1_003207</name>
</gene>
<feature type="non-terminal residue" evidence="1">
    <location>
        <position position="1"/>
    </location>
</feature>
<evidence type="ECO:0000313" key="2">
    <source>
        <dbReference type="Proteomes" id="UP000276133"/>
    </source>
</evidence>
<comment type="caution">
    <text evidence="1">The sequence shown here is derived from an EMBL/GenBank/DDBJ whole genome shotgun (WGS) entry which is preliminary data.</text>
</comment>
<organism evidence="1 2">
    <name type="scientific">Brachionus plicatilis</name>
    <name type="common">Marine rotifer</name>
    <name type="synonym">Brachionus muelleri</name>
    <dbReference type="NCBI Taxonomy" id="10195"/>
    <lineage>
        <taxon>Eukaryota</taxon>
        <taxon>Metazoa</taxon>
        <taxon>Spiralia</taxon>
        <taxon>Gnathifera</taxon>
        <taxon>Rotifera</taxon>
        <taxon>Eurotatoria</taxon>
        <taxon>Monogononta</taxon>
        <taxon>Pseudotrocha</taxon>
        <taxon>Ploima</taxon>
        <taxon>Brachionidae</taxon>
        <taxon>Brachionus</taxon>
    </lineage>
</organism>
<accession>A0A3M7RCT7</accession>